<feature type="signal peptide" evidence="6">
    <location>
        <begin position="1"/>
        <end position="24"/>
    </location>
</feature>
<keyword evidence="9" id="KW-1185">Reference proteome</keyword>
<dbReference type="SUPFAM" id="SSF49478">
    <property type="entry name" value="Cna protein B-type domain"/>
    <property type="match status" value="6"/>
</dbReference>
<sequence>MITGMMALFLVLGTLFQTAIPAFAEETETDITDKVTIDSITSSNAEIKDSTNVNDFTSSLNWGADVDYKIDLTVNKGTPIQAGDIIEIPVKADHGNLYESHGLSVLDSEDGSLLGEATITKDKIRIKITQQNHTKTAAKLSILTTLKSVTSDFVGSFPTQAEVDAAYAAHPTGIVKVKILDKNVNVNVKSNYWVNTSAKFFKIYPTPGVDQDAFFSKGSLKGGRTSPTNMSTYWNIQWNRTNYTYNLTSPLNGKTNKTTANASVVAAFLFGYDKAFGSFSATETSYMEDMLPADTYTNLTLKSATILGVNLCEDGKTLLMRQNYRDGKLGDCFNPENSMSFKFDDVFTKKEAASGQSYEQFKASLKPGEYGIYKSANGDMRLVASLGKIGSKDPNSMYTWGDFCNKLGKEKLIRLAFPAYEVTADHDINRVTLSQEMIEELYQKIKDWPITGCSFDFDADLKKPVMRTGASIENTATASDQTISGKNFFVVGEISLYTYKDGAAILKTDAKTGQGIEKAEFKLQEKDPAGNWIDSDSQYVKDNITIVGSNGGSKNGDRFYTNANGILNIRGLLNGKIYRLVETRAPEGYDNSNPAVSKEFAISFTDKDAAGDNKDFSLTNKKSEYKVTYKIVKNPNGEGIPAGSPAAPVDAKTYNFNSIVDVKPDLTMTGYIFTGWHTENGQKVTVKDSDTSFTMPKADVELVGYWTRNTTEISGEKTWDDANNQDGKRPSVIKVNLLANGNPIQNKEVRPDPNGKWLYSFKDLPKYDNRGQEISYSVTEDPVAEYATEVRGFNIKNTYAPKKTSVAVTKIWDDANNQDGKRPNSIKVQLYAGTEKVGAEVELTGANWTYTWNNLPEKKAGNTIKYTVKEVGTINGYTTSYDDQNPQKITITNKHLPEKTKVEGQKTWSDRNNQDGKRPSEITVNLLANGVQKQKLKVTAAGQWKYSFTDLPKYENGQEISYSLTEDTVDGYSFSRDGFNIKNSYTPEERSVTVTKSWDDANNQDGKRPNSVKVQLYANGQKQGSEMELNAGNGWSYTWTKLPKKSAGNEISYTVRETTELAAYRATVDDSDMGNIKITNSHTPEIIEVQGQKTWDDANNQDGKRPEEITVNLLKNGAKFKEMTVRADSDGNWKYAFTGLAKYENGQEISYSVTENTVEGYSTELDGYNIKNSYTPAKTSVTVTKQWNDSNDKDKIRPAGIKVQLYANGQKKGEPVELKAADQWTYSWKDLPQKENGKDVAYTVKELDQVPGYTTSVDDKDHGNIIITNSHTPKISTVGRPRTGDTNQLMIYLAVLAIALAAIVGLVVVRRRRRQ</sequence>
<feature type="chain" id="PRO_5002938094" evidence="6">
    <location>
        <begin position="25"/>
        <end position="1315"/>
    </location>
</feature>
<dbReference type="Proteomes" id="UP000003494">
    <property type="component" value="Unassembled WGS sequence"/>
</dbReference>
<evidence type="ECO:0000313" key="9">
    <source>
        <dbReference type="Proteomes" id="UP000003494"/>
    </source>
</evidence>
<reference evidence="8" key="1">
    <citation type="submission" date="2009-04" db="EMBL/GenBank/DDBJ databases">
        <authorList>
            <person name="Weinstock G."/>
            <person name="Sodergren E."/>
            <person name="Clifton S."/>
            <person name="Fulton L."/>
            <person name="Fulton B."/>
            <person name="Courtney L."/>
            <person name="Fronick C."/>
            <person name="Harrison M."/>
            <person name="Strong C."/>
            <person name="Farmer C."/>
            <person name="Delahaunty K."/>
            <person name="Markovic C."/>
            <person name="Hall O."/>
            <person name="Minx P."/>
            <person name="Tomlinson C."/>
            <person name="Mitreva M."/>
            <person name="Nelson J."/>
            <person name="Hou S."/>
            <person name="Wollam A."/>
            <person name="Pepin K.H."/>
            <person name="Johnson M."/>
            <person name="Bhonagiri V."/>
            <person name="Nash W.E."/>
            <person name="Warren W."/>
            <person name="Chinwalla A."/>
            <person name="Mardis E.R."/>
            <person name="Wilson R.K."/>
        </authorList>
    </citation>
    <scope>NUCLEOTIDE SEQUENCE [LARGE SCALE GENOMIC DNA]</scope>
    <source>
        <strain evidence="8">DSM 14600</strain>
    </source>
</reference>
<dbReference type="Gene3D" id="2.60.40.10">
    <property type="entry name" value="Immunoglobulins"/>
    <property type="match status" value="1"/>
</dbReference>
<dbReference type="InterPro" id="IPR008454">
    <property type="entry name" value="Collagen-bd_Cna-like_B-typ_dom"/>
</dbReference>
<evidence type="ECO:0000256" key="2">
    <source>
        <dbReference type="ARBA" id="ARBA00022525"/>
    </source>
</evidence>
<evidence type="ECO:0000256" key="1">
    <source>
        <dbReference type="ARBA" id="ARBA00022512"/>
    </source>
</evidence>
<dbReference type="EMBL" id="ACIP02000001">
    <property type="protein sequence ID" value="EEP29374.1"/>
    <property type="molecule type" value="Genomic_DNA"/>
</dbReference>
<accession>C4G9S7</accession>
<keyword evidence="5" id="KW-0812">Transmembrane</keyword>
<evidence type="ECO:0000259" key="7">
    <source>
        <dbReference type="PROSITE" id="PS50847"/>
    </source>
</evidence>
<evidence type="ECO:0000313" key="8">
    <source>
        <dbReference type="EMBL" id="EEP29374.1"/>
    </source>
</evidence>
<dbReference type="Gene3D" id="2.60.40.4270">
    <property type="entry name" value="Listeria-Bacteroides repeat domain"/>
    <property type="match status" value="1"/>
</dbReference>
<keyword evidence="5" id="KW-0472">Membrane</keyword>
<proteinExistence type="predicted"/>
<dbReference type="InterPro" id="IPR019931">
    <property type="entry name" value="LPXTG_anchor"/>
</dbReference>
<dbReference type="InterPro" id="IPR042229">
    <property type="entry name" value="Listeria/Bacterioides_rpt_sf"/>
</dbReference>
<dbReference type="NCBIfam" id="TIGR01167">
    <property type="entry name" value="LPXTG_anchor"/>
    <property type="match status" value="1"/>
</dbReference>
<dbReference type="PROSITE" id="PS50847">
    <property type="entry name" value="GRAM_POS_ANCHORING"/>
    <property type="match status" value="1"/>
</dbReference>
<dbReference type="HOGENOM" id="CLU_260321_0_0_9"/>
<dbReference type="CDD" id="cd00222">
    <property type="entry name" value="CollagenBindB"/>
    <property type="match status" value="6"/>
</dbReference>
<keyword evidence="2" id="KW-0964">Secreted</keyword>
<feature type="domain" description="Gram-positive cocci surface proteins LPxTG" evidence="7">
    <location>
        <begin position="1280"/>
        <end position="1315"/>
    </location>
</feature>
<comment type="caution">
    <text evidence="8">The sequence shown here is derived from an EMBL/GenBank/DDBJ whole genome shotgun (WGS) entry which is preliminary data.</text>
</comment>
<evidence type="ECO:0000256" key="5">
    <source>
        <dbReference type="SAM" id="Phobius"/>
    </source>
</evidence>
<dbReference type="eggNOG" id="COG4932">
    <property type="taxonomic scope" value="Bacteria"/>
</dbReference>
<dbReference type="InterPro" id="IPR041033">
    <property type="entry name" value="SpaA_PFL_dom_1"/>
</dbReference>
<evidence type="ECO:0000256" key="4">
    <source>
        <dbReference type="ARBA" id="ARBA00023088"/>
    </source>
</evidence>
<feature type="transmembrane region" description="Helical" evidence="5">
    <location>
        <begin position="1289"/>
        <end position="1309"/>
    </location>
</feature>
<dbReference type="InterPro" id="IPR013783">
    <property type="entry name" value="Ig-like_fold"/>
</dbReference>
<keyword evidence="4" id="KW-0572">Peptidoglycan-anchor</keyword>
<organism evidence="8 9">
    <name type="scientific">Shuttleworthella satelles DSM 14600</name>
    <dbReference type="NCBI Taxonomy" id="626523"/>
    <lineage>
        <taxon>Bacteria</taxon>
        <taxon>Bacillati</taxon>
        <taxon>Bacillota</taxon>
        <taxon>Clostridia</taxon>
        <taxon>Lachnospirales</taxon>
        <taxon>Lachnospiraceae</taxon>
        <taxon>Shuttleworthella</taxon>
    </lineage>
</organism>
<protein>
    <submittedName>
        <fullName evidence="8">LPXTG-motif cell wall anchor domain protein</fullName>
    </submittedName>
</protein>
<evidence type="ECO:0000256" key="6">
    <source>
        <dbReference type="SAM" id="SignalP"/>
    </source>
</evidence>
<keyword evidence="1" id="KW-0134">Cell wall</keyword>
<dbReference type="STRING" id="626523.GCWU000342_00732"/>
<name>C4G9S7_9FIRM</name>
<keyword evidence="3 6" id="KW-0732">Signal</keyword>
<dbReference type="Gene3D" id="2.60.40.1140">
    <property type="entry name" value="Collagen-binding surface protein Cna, B-type domain"/>
    <property type="match status" value="6"/>
</dbReference>
<evidence type="ECO:0000256" key="3">
    <source>
        <dbReference type="ARBA" id="ARBA00022729"/>
    </source>
</evidence>
<dbReference type="Pfam" id="PF05738">
    <property type="entry name" value="Cna_B"/>
    <property type="match status" value="6"/>
</dbReference>
<keyword evidence="5" id="KW-1133">Transmembrane helix</keyword>
<dbReference type="Pfam" id="PF17802">
    <property type="entry name" value="SpaA"/>
    <property type="match status" value="1"/>
</dbReference>
<gene>
    <name evidence="8" type="ORF">GCWU000342_00732</name>
</gene>